<dbReference type="STRING" id="208445.SAMN04489727_8974"/>
<dbReference type="GO" id="GO:0016787">
    <property type="term" value="F:hydrolase activity"/>
    <property type="evidence" value="ECO:0007669"/>
    <property type="project" value="UniProtKB-KW"/>
</dbReference>
<protein>
    <submittedName>
        <fullName evidence="6">Glyoxylase, beta-lactamase superfamily II</fullName>
    </submittedName>
</protein>
<sequence>MKVHHLNCGTMRPAGGKLIDGEPGLLRRAELVAHCLLIETGDSLVLVDTGFGTQAVARPREWLGGFFLAAVGARLEAAETAVAQIKALGLDPADVRHVIATHLDVDHAGGLADFPNAVVHVRAEEQRSATAPANAAEKNRYRAAQFAHRPLWSTYEETGEPWFGFDAVRALKGLPEEILLVPLPGHTRGHAGVAVDTGDGWLLHAGDAYFFHGQLDPVAPHCPPGLTAFQTLVQTVRGPRLENLARLHELARTHRDDVTVFSAHSPVELAAVRRKSPGTE</sequence>
<organism evidence="6 7">
    <name type="scientific">Amycolatopsis tolypomycina</name>
    <dbReference type="NCBI Taxonomy" id="208445"/>
    <lineage>
        <taxon>Bacteria</taxon>
        <taxon>Bacillati</taxon>
        <taxon>Actinomycetota</taxon>
        <taxon>Actinomycetes</taxon>
        <taxon>Pseudonocardiales</taxon>
        <taxon>Pseudonocardiaceae</taxon>
        <taxon>Amycolatopsis</taxon>
    </lineage>
</organism>
<proteinExistence type="inferred from homology"/>
<evidence type="ECO:0000313" key="7">
    <source>
        <dbReference type="Proteomes" id="UP000199622"/>
    </source>
</evidence>
<reference evidence="7" key="1">
    <citation type="submission" date="2016-10" db="EMBL/GenBank/DDBJ databases">
        <authorList>
            <person name="Varghese N."/>
            <person name="Submissions S."/>
        </authorList>
    </citation>
    <scope>NUCLEOTIDE SEQUENCE [LARGE SCALE GENOMIC DNA]</scope>
    <source>
        <strain evidence="7">DSM 44544</strain>
    </source>
</reference>
<dbReference type="OrthoDB" id="3196337at2"/>
<evidence type="ECO:0000256" key="1">
    <source>
        <dbReference type="ARBA" id="ARBA00007749"/>
    </source>
</evidence>
<dbReference type="SMART" id="SM00849">
    <property type="entry name" value="Lactamase_B"/>
    <property type="match status" value="1"/>
</dbReference>
<dbReference type="SUPFAM" id="SSF56281">
    <property type="entry name" value="Metallo-hydrolase/oxidoreductase"/>
    <property type="match status" value="1"/>
</dbReference>
<evidence type="ECO:0000256" key="2">
    <source>
        <dbReference type="ARBA" id="ARBA00022723"/>
    </source>
</evidence>
<keyword evidence="2" id="KW-0479">Metal-binding</keyword>
<dbReference type="Pfam" id="PF00753">
    <property type="entry name" value="Lactamase_B"/>
    <property type="match status" value="1"/>
</dbReference>
<dbReference type="Gene3D" id="3.60.15.10">
    <property type="entry name" value="Ribonuclease Z/Hydroxyacylglutathione hydrolase-like"/>
    <property type="match status" value="1"/>
</dbReference>
<keyword evidence="4" id="KW-0862">Zinc</keyword>
<evidence type="ECO:0000313" key="6">
    <source>
        <dbReference type="EMBL" id="SED70077.1"/>
    </source>
</evidence>
<dbReference type="Proteomes" id="UP000199622">
    <property type="component" value="Unassembled WGS sequence"/>
</dbReference>
<evidence type="ECO:0000256" key="4">
    <source>
        <dbReference type="ARBA" id="ARBA00022833"/>
    </source>
</evidence>
<dbReference type="PANTHER" id="PTHR42978">
    <property type="entry name" value="QUORUM-QUENCHING LACTONASE YTNP-RELATED-RELATED"/>
    <property type="match status" value="1"/>
</dbReference>
<dbReference type="InterPro" id="IPR051013">
    <property type="entry name" value="MBL_superfamily_lactonases"/>
</dbReference>
<gene>
    <name evidence="6" type="ORF">SAMN04489727_8974</name>
</gene>
<dbReference type="InterPro" id="IPR001279">
    <property type="entry name" value="Metallo-B-lactamas"/>
</dbReference>
<keyword evidence="3" id="KW-0378">Hydrolase</keyword>
<keyword evidence="7" id="KW-1185">Reference proteome</keyword>
<evidence type="ECO:0000256" key="3">
    <source>
        <dbReference type="ARBA" id="ARBA00022801"/>
    </source>
</evidence>
<dbReference type="PANTHER" id="PTHR42978:SF3">
    <property type="entry name" value="BLR3078 PROTEIN"/>
    <property type="match status" value="1"/>
</dbReference>
<comment type="similarity">
    <text evidence="1">Belongs to the metallo-beta-lactamase superfamily.</text>
</comment>
<evidence type="ECO:0000259" key="5">
    <source>
        <dbReference type="SMART" id="SM00849"/>
    </source>
</evidence>
<feature type="domain" description="Metallo-beta-lactamase" evidence="5">
    <location>
        <begin position="32"/>
        <end position="264"/>
    </location>
</feature>
<dbReference type="CDD" id="cd07742">
    <property type="entry name" value="metallo-hydrolase-like_MBL-fold"/>
    <property type="match status" value="1"/>
</dbReference>
<dbReference type="EMBL" id="FNSO01000004">
    <property type="protein sequence ID" value="SED70077.1"/>
    <property type="molecule type" value="Genomic_DNA"/>
</dbReference>
<dbReference type="AlphaFoldDB" id="A0A1H5CTR5"/>
<dbReference type="GO" id="GO:0046872">
    <property type="term" value="F:metal ion binding"/>
    <property type="evidence" value="ECO:0007669"/>
    <property type="project" value="UniProtKB-KW"/>
</dbReference>
<accession>A0A1H5CTR5</accession>
<dbReference type="InterPro" id="IPR036866">
    <property type="entry name" value="RibonucZ/Hydroxyglut_hydro"/>
</dbReference>
<name>A0A1H5CTR5_9PSEU</name>
<dbReference type="RefSeq" id="WP_091318393.1">
    <property type="nucleotide sequence ID" value="NZ_FNSO01000004.1"/>
</dbReference>